<evidence type="ECO:0000256" key="10">
    <source>
        <dbReference type="ARBA" id="ARBA00025661"/>
    </source>
</evidence>
<dbReference type="InterPro" id="IPR019035">
    <property type="entry name" value="Mediator_Med12"/>
</dbReference>
<evidence type="ECO:0000256" key="5">
    <source>
        <dbReference type="ARBA" id="ARBA00022491"/>
    </source>
</evidence>
<comment type="subcellular location">
    <subcellularLocation>
        <location evidence="1">Nucleus</location>
    </subcellularLocation>
</comment>
<proteinExistence type="inferred from homology"/>
<dbReference type="PANTHER" id="PTHR46567">
    <property type="entry name" value="MEDIATOR OF RNA POLYMERASE II TRANSCRIPTION SUBUNIT 12"/>
    <property type="match status" value="1"/>
</dbReference>
<feature type="domain" description="Mediator complex subunit Med12" evidence="13">
    <location>
        <begin position="202"/>
        <end position="265"/>
    </location>
</feature>
<dbReference type="VEuPathDB" id="FungiDB:AB675_2186"/>
<dbReference type="EMBL" id="LFJN01000006">
    <property type="protein sequence ID" value="KPI42992.1"/>
    <property type="molecule type" value="Genomic_DNA"/>
</dbReference>
<evidence type="ECO:0000256" key="9">
    <source>
        <dbReference type="ARBA" id="ARBA00023242"/>
    </source>
</evidence>
<dbReference type="GO" id="GO:0016592">
    <property type="term" value="C:mediator complex"/>
    <property type="evidence" value="ECO:0007669"/>
    <property type="project" value="InterPro"/>
</dbReference>
<dbReference type="OrthoDB" id="20828at2759"/>
<sequence>MTSAAPANKRPPLCPPDSENPSASGLGFPQSRAISTGFLDIDERATKRRKVDGTESTTNDAATSPPASADAPAPKYTYPGDLRKKAAPERKPTHRARNPRQVPCTPDALVTPRGGPALVNDRPAGYFPWGVRPSAEDQLSDINVKQGYQDRPPNPPDKELNTARVPLYNAFKHLAGLESLSTVFSIALEAKSKHNMLDSLSAFKPPPRVTLSEPKKKTWIGELADPNVQLKKLSRTIPQGIRGLGLLEQCLQNVVPLSRAIWFVKCVGANEIRTLKRKGTSQALTAGGERAWLKEWTFNIEQFVESVLNQNGQPLWKQNLQYALRLTTRLYLENLLDRDHFLDWIVNTLATTGHDRIPFWLMMAHVFKQDLAKFRKRGRRLAETLLRRFIMLRDSTNVMVQTVVVKLKEAIRGFALHRPQLFLAPDSWPELKPALQSCLRSDNFLESRLLQRLDHVNERSMGANKRHYRAKPDTRDSLVNTLDSATAPFDIDALSQKLFALSTDYSVLVPAISEWATSRYRYGSERVYLACRLLRKWQKTGLRSEEALLEFVGKTHGSPELFDPAALRHFAAELSRSRAFPTSKYLQWLSVRGLPWPKSVLRSEQTDLRNEKYIRQTCKDGSLLLTDLLFSEAEGRHLNLRNSLLGRAGFDTDLEIQTTQRLQSLVRDLMQQAHENLRLSHSTQQITALLKDWNWRVRSALAHGLRGFVVAKVKHQTLLRQQGAPAEVQAAISLQQFELIRTCLEAIGDEAVLADIVGLCSQTYTEDLQAALVLTVHRHARTFSAVGALEPLQTRLVQNYLSLRNVKVTMPLFATALLGLQTAYPTRAGSVKLFQSDLIRGDRSRAIAACSPFSDGIAESLQNAEETFINDFEAVLQSEPSMTEQTMSRLFSLLTERIDKQAVSIDQDLLFTHCQLMARLRLCRKQQGDQLIRNWLVKLLSMNPTGFAQTLVSYLLDVGALSVQALVDAFAGHKMAAPILQHMFPDQPALRRYAVLSKWADFADFHPHQLLNLASQMPRNSSFSMDELCIRIVLKDGDELTRPAQLNLSRYLNGLVGHGPGGDIGATLESMDVLSLPFVRHHLQLNSIHTIAGASLADTIVNAAAKVQAKQGKLLDVSLDLERMERLQMLVDQAFLLFPTNSSPAAKNTAQLVEKLQQFLKFLSSAAGAAQATSPSAFHRQAVASPATPGLGTPTFGSHLIPPSSPMDISSRALPSTIIDYFRILLQLLCLQRPVQLSNRDQTGKTQSHPDHIKILAYVAHIASHTAFMLPAVTFPDNLQLQQRTREVVDFAYDVMATYVDDLTDENRVTCARILKDRLSPSVGANPGALNGEGTSNSIAALRDCQAKTKWLFGSVNTMGSDLPNAAEMGSGLLVTKRASDGKPVANNAGNVATLGLAALNTGLTSSQPTSAFSGITSEWKPRIWEVLECHGRPDGETSLGLGLFGARRPIPVAAIR</sequence>
<dbReference type="GO" id="GO:0006357">
    <property type="term" value="P:regulation of transcription by RNA polymerase II"/>
    <property type="evidence" value="ECO:0007669"/>
    <property type="project" value="InterPro"/>
</dbReference>
<comment type="function">
    <text evidence="10">Component of the SRB8-11 complex. The SRB8-11 complex is a regulatory module of the Mediator complex which is itself involved in regulation of basal and activated RNA polymerase II-dependent transcription. The SRB8-11 complex may be involved in the transcriptional repression of a subset of genes regulated by Mediator. It may inhibit the association of the Mediator complex with RNA polymerase II to form the holoenzyme complex.</text>
</comment>
<feature type="region of interest" description="Disordered" evidence="12">
    <location>
        <begin position="1"/>
        <end position="116"/>
    </location>
</feature>
<evidence type="ECO:0000256" key="1">
    <source>
        <dbReference type="ARBA" id="ARBA00004123"/>
    </source>
</evidence>
<dbReference type="GeneID" id="28734017"/>
<comment type="subunit">
    <text evidence="3">Component of the SRB8-11 complex, which itself associates with the Mediator complex.</text>
</comment>
<name>A0A0N1HDE0_9EURO</name>
<dbReference type="GO" id="GO:0003712">
    <property type="term" value="F:transcription coregulator activity"/>
    <property type="evidence" value="ECO:0007669"/>
    <property type="project" value="InterPro"/>
</dbReference>
<evidence type="ECO:0000259" key="13">
    <source>
        <dbReference type="SMART" id="SM01281"/>
    </source>
</evidence>
<dbReference type="Proteomes" id="UP000038010">
    <property type="component" value="Unassembled WGS sequence"/>
</dbReference>
<gene>
    <name evidence="14" type="ORF">AB675_2186</name>
</gene>
<feature type="compositionally biased region" description="Low complexity" evidence="12">
    <location>
        <begin position="56"/>
        <end position="74"/>
    </location>
</feature>
<dbReference type="PANTHER" id="PTHR46567:SF1">
    <property type="entry name" value="MEDIATOR OF RNA POLYMERASE II TRANSCRIPTION SUBUNIT 12"/>
    <property type="match status" value="1"/>
</dbReference>
<feature type="compositionally biased region" description="Basic and acidic residues" evidence="12">
    <location>
        <begin position="81"/>
        <end position="91"/>
    </location>
</feature>
<dbReference type="Pfam" id="PF25326">
    <property type="entry name" value="ARM_SRB8"/>
    <property type="match status" value="1"/>
</dbReference>
<comment type="similarity">
    <text evidence="2">Belongs to the Mediator complex subunit 12 family.</text>
</comment>
<keyword evidence="15" id="KW-1185">Reference proteome</keyword>
<keyword evidence="8" id="KW-0804">Transcription</keyword>
<keyword evidence="5" id="KW-0678">Repressor</keyword>
<protein>
    <recommendedName>
        <fullName evidence="4">Mediator of RNA polymerase II transcription subunit 12</fullName>
    </recommendedName>
    <alternativeName>
        <fullName evidence="11">Mediator complex subunit 12</fullName>
    </alternativeName>
</protein>
<accession>A0A0N1HDE0</accession>
<comment type="caution">
    <text evidence="14">The sequence shown here is derived from an EMBL/GenBank/DDBJ whole genome shotgun (WGS) entry which is preliminary data.</text>
</comment>
<evidence type="ECO:0000256" key="8">
    <source>
        <dbReference type="ARBA" id="ARBA00023163"/>
    </source>
</evidence>
<evidence type="ECO:0000256" key="3">
    <source>
        <dbReference type="ARBA" id="ARBA00011629"/>
    </source>
</evidence>
<evidence type="ECO:0000256" key="4">
    <source>
        <dbReference type="ARBA" id="ARBA00019622"/>
    </source>
</evidence>
<evidence type="ECO:0000256" key="12">
    <source>
        <dbReference type="SAM" id="MobiDB-lite"/>
    </source>
</evidence>
<reference evidence="14 15" key="1">
    <citation type="submission" date="2015-06" db="EMBL/GenBank/DDBJ databases">
        <title>Draft genome of the ant-associated black yeast Phialophora attae CBS 131958.</title>
        <authorList>
            <person name="Moreno L.F."/>
            <person name="Stielow B.J."/>
            <person name="de Hoog S."/>
            <person name="Vicente V.A."/>
            <person name="Weiss V.A."/>
            <person name="de Vries M."/>
            <person name="Cruz L.M."/>
            <person name="Souza E.M."/>
        </authorList>
    </citation>
    <scope>NUCLEOTIDE SEQUENCE [LARGE SCALE GENOMIC DNA]</scope>
    <source>
        <strain evidence="14 15">CBS 131958</strain>
    </source>
</reference>
<dbReference type="InterPro" id="IPR057344">
    <property type="entry name" value="ARM_SRB8"/>
</dbReference>
<evidence type="ECO:0000313" key="14">
    <source>
        <dbReference type="EMBL" id="KPI42992.1"/>
    </source>
</evidence>
<dbReference type="RefSeq" id="XP_018002955.1">
    <property type="nucleotide sequence ID" value="XM_018142137.1"/>
</dbReference>
<evidence type="ECO:0000256" key="2">
    <source>
        <dbReference type="ARBA" id="ARBA00010289"/>
    </source>
</evidence>
<dbReference type="Pfam" id="PF09497">
    <property type="entry name" value="Med12"/>
    <property type="match status" value="1"/>
</dbReference>
<evidence type="ECO:0000256" key="11">
    <source>
        <dbReference type="ARBA" id="ARBA00032010"/>
    </source>
</evidence>
<evidence type="ECO:0000313" key="15">
    <source>
        <dbReference type="Proteomes" id="UP000038010"/>
    </source>
</evidence>
<keyword evidence="9" id="KW-0539">Nucleus</keyword>
<evidence type="ECO:0000256" key="7">
    <source>
        <dbReference type="ARBA" id="ARBA00023159"/>
    </source>
</evidence>
<dbReference type="STRING" id="1664694.A0A0N1HDE0"/>
<keyword evidence="7" id="KW-0010">Activator</keyword>
<organism evidence="14 15">
    <name type="scientific">Cyphellophora attinorum</name>
    <dbReference type="NCBI Taxonomy" id="1664694"/>
    <lineage>
        <taxon>Eukaryota</taxon>
        <taxon>Fungi</taxon>
        <taxon>Dikarya</taxon>
        <taxon>Ascomycota</taxon>
        <taxon>Pezizomycotina</taxon>
        <taxon>Eurotiomycetes</taxon>
        <taxon>Chaetothyriomycetidae</taxon>
        <taxon>Chaetothyriales</taxon>
        <taxon>Cyphellophoraceae</taxon>
        <taxon>Cyphellophora</taxon>
    </lineage>
</organism>
<keyword evidence="6" id="KW-0805">Transcription regulation</keyword>
<dbReference type="SMART" id="SM01281">
    <property type="entry name" value="Med12"/>
    <property type="match status" value="1"/>
</dbReference>
<evidence type="ECO:0000256" key="6">
    <source>
        <dbReference type="ARBA" id="ARBA00023015"/>
    </source>
</evidence>